<dbReference type="EMBL" id="VFOX01000001">
    <property type="protein sequence ID" value="TQL87092.1"/>
    <property type="molecule type" value="Genomic_DNA"/>
</dbReference>
<dbReference type="RefSeq" id="WP_170198127.1">
    <property type="nucleotide sequence ID" value="NZ_VFOX01000001.1"/>
</dbReference>
<proteinExistence type="predicted"/>
<keyword evidence="1" id="KW-0472">Membrane</keyword>
<organism evidence="2 3">
    <name type="scientific">Microbacterium saperdae</name>
    <dbReference type="NCBI Taxonomy" id="69368"/>
    <lineage>
        <taxon>Bacteria</taxon>
        <taxon>Bacillati</taxon>
        <taxon>Actinomycetota</taxon>
        <taxon>Actinomycetes</taxon>
        <taxon>Micrococcales</taxon>
        <taxon>Microbacteriaceae</taxon>
        <taxon>Microbacterium</taxon>
    </lineage>
</organism>
<keyword evidence="1" id="KW-0812">Transmembrane</keyword>
<evidence type="ECO:0000256" key="1">
    <source>
        <dbReference type="SAM" id="Phobius"/>
    </source>
</evidence>
<sequence>MTETPTRDAEVEEIAADRRREYRLVPQGLLALAIVVVVVIVREMFLR</sequence>
<accession>A0A543BQJ6</accession>
<protein>
    <recommendedName>
        <fullName evidence="4">Flagellin-like protein</fullName>
    </recommendedName>
</protein>
<evidence type="ECO:0008006" key="4">
    <source>
        <dbReference type="Google" id="ProtNLM"/>
    </source>
</evidence>
<reference evidence="2 3" key="1">
    <citation type="submission" date="2019-06" db="EMBL/GenBank/DDBJ databases">
        <title>Sequencing the genomes of 1000 actinobacteria strains.</title>
        <authorList>
            <person name="Klenk H.-P."/>
        </authorList>
    </citation>
    <scope>NUCLEOTIDE SEQUENCE [LARGE SCALE GENOMIC DNA]</scope>
    <source>
        <strain evidence="2 3">DSM 20169</strain>
    </source>
</reference>
<name>A0A543BQJ6_9MICO</name>
<dbReference type="Proteomes" id="UP000317209">
    <property type="component" value="Unassembled WGS sequence"/>
</dbReference>
<keyword evidence="3" id="KW-1185">Reference proteome</keyword>
<comment type="caution">
    <text evidence="2">The sequence shown here is derived from an EMBL/GenBank/DDBJ whole genome shotgun (WGS) entry which is preliminary data.</text>
</comment>
<keyword evidence="1" id="KW-1133">Transmembrane helix</keyword>
<evidence type="ECO:0000313" key="2">
    <source>
        <dbReference type="EMBL" id="TQL87092.1"/>
    </source>
</evidence>
<gene>
    <name evidence="2" type="ORF">FB560_2759</name>
</gene>
<evidence type="ECO:0000313" key="3">
    <source>
        <dbReference type="Proteomes" id="UP000317209"/>
    </source>
</evidence>
<feature type="transmembrane region" description="Helical" evidence="1">
    <location>
        <begin position="24"/>
        <end position="41"/>
    </location>
</feature>
<dbReference type="AlphaFoldDB" id="A0A543BQJ6"/>